<feature type="transmembrane region" description="Helical" evidence="1">
    <location>
        <begin position="20"/>
        <end position="41"/>
    </location>
</feature>
<keyword evidence="1" id="KW-1133">Transmembrane helix</keyword>
<organism evidence="2">
    <name type="scientific">marine metagenome</name>
    <dbReference type="NCBI Taxonomy" id="408172"/>
    <lineage>
        <taxon>unclassified sequences</taxon>
        <taxon>metagenomes</taxon>
        <taxon>ecological metagenomes</taxon>
    </lineage>
</organism>
<dbReference type="AlphaFoldDB" id="A0A382Y5C8"/>
<proteinExistence type="predicted"/>
<gene>
    <name evidence="2" type="ORF">METZ01_LOCUS430865</name>
</gene>
<sequence>MGMSSAQMYYFDHPLWISNFSWATFFVFTGITFVCSSTFILNQISDEKSDSINQKLYLVGKYI</sequence>
<name>A0A382Y5C8_9ZZZZ</name>
<dbReference type="EMBL" id="UINC01172762">
    <property type="protein sequence ID" value="SVD78011.1"/>
    <property type="molecule type" value="Genomic_DNA"/>
</dbReference>
<keyword evidence="1" id="KW-0812">Transmembrane</keyword>
<protein>
    <submittedName>
        <fullName evidence="2">Uncharacterized protein</fullName>
    </submittedName>
</protein>
<evidence type="ECO:0000313" key="2">
    <source>
        <dbReference type="EMBL" id="SVD78011.1"/>
    </source>
</evidence>
<evidence type="ECO:0000256" key="1">
    <source>
        <dbReference type="SAM" id="Phobius"/>
    </source>
</evidence>
<keyword evidence="1" id="KW-0472">Membrane</keyword>
<feature type="non-terminal residue" evidence="2">
    <location>
        <position position="63"/>
    </location>
</feature>
<reference evidence="2" key="1">
    <citation type="submission" date="2018-05" db="EMBL/GenBank/DDBJ databases">
        <authorList>
            <person name="Lanie J.A."/>
            <person name="Ng W.-L."/>
            <person name="Kazmierczak K.M."/>
            <person name="Andrzejewski T.M."/>
            <person name="Davidsen T.M."/>
            <person name="Wayne K.J."/>
            <person name="Tettelin H."/>
            <person name="Glass J.I."/>
            <person name="Rusch D."/>
            <person name="Podicherti R."/>
            <person name="Tsui H.-C.T."/>
            <person name="Winkler M.E."/>
        </authorList>
    </citation>
    <scope>NUCLEOTIDE SEQUENCE</scope>
</reference>
<accession>A0A382Y5C8</accession>